<dbReference type="Proteomes" id="UP000324222">
    <property type="component" value="Unassembled WGS sequence"/>
</dbReference>
<gene>
    <name evidence="1" type="ORF">E2C01_011585</name>
</gene>
<name>A0A5B7DCD3_PORTR</name>
<evidence type="ECO:0000313" key="1">
    <source>
        <dbReference type="EMBL" id="MPC18695.1"/>
    </source>
</evidence>
<dbReference type="AlphaFoldDB" id="A0A5B7DCD3"/>
<evidence type="ECO:0000313" key="2">
    <source>
        <dbReference type="Proteomes" id="UP000324222"/>
    </source>
</evidence>
<comment type="caution">
    <text evidence="1">The sequence shown here is derived from an EMBL/GenBank/DDBJ whole genome shotgun (WGS) entry which is preliminary data.</text>
</comment>
<proteinExistence type="predicted"/>
<reference evidence="1 2" key="1">
    <citation type="submission" date="2019-05" db="EMBL/GenBank/DDBJ databases">
        <title>Another draft genome of Portunus trituberculatus and its Hox gene families provides insights of decapod evolution.</title>
        <authorList>
            <person name="Jeong J.-H."/>
            <person name="Song I."/>
            <person name="Kim S."/>
            <person name="Choi T."/>
            <person name="Kim D."/>
            <person name="Ryu S."/>
            <person name="Kim W."/>
        </authorList>
    </citation>
    <scope>NUCLEOTIDE SEQUENCE [LARGE SCALE GENOMIC DNA]</scope>
    <source>
        <tissue evidence="1">Muscle</tissue>
    </source>
</reference>
<keyword evidence="2" id="KW-1185">Reference proteome</keyword>
<dbReference type="EMBL" id="VSRR010000703">
    <property type="protein sequence ID" value="MPC18695.1"/>
    <property type="molecule type" value="Genomic_DNA"/>
</dbReference>
<accession>A0A5B7DCD3</accession>
<protein>
    <submittedName>
        <fullName evidence="1">Uncharacterized protein</fullName>
    </submittedName>
</protein>
<sequence length="48" mass="5157">METRPSTEGVNKAPVSAVYVRRGINATFHMPTGVISSRTNLVTPAQDV</sequence>
<organism evidence="1 2">
    <name type="scientific">Portunus trituberculatus</name>
    <name type="common">Swimming crab</name>
    <name type="synonym">Neptunus trituberculatus</name>
    <dbReference type="NCBI Taxonomy" id="210409"/>
    <lineage>
        <taxon>Eukaryota</taxon>
        <taxon>Metazoa</taxon>
        <taxon>Ecdysozoa</taxon>
        <taxon>Arthropoda</taxon>
        <taxon>Crustacea</taxon>
        <taxon>Multicrustacea</taxon>
        <taxon>Malacostraca</taxon>
        <taxon>Eumalacostraca</taxon>
        <taxon>Eucarida</taxon>
        <taxon>Decapoda</taxon>
        <taxon>Pleocyemata</taxon>
        <taxon>Brachyura</taxon>
        <taxon>Eubrachyura</taxon>
        <taxon>Portunoidea</taxon>
        <taxon>Portunidae</taxon>
        <taxon>Portuninae</taxon>
        <taxon>Portunus</taxon>
    </lineage>
</organism>